<evidence type="ECO:0000256" key="1">
    <source>
        <dbReference type="SAM" id="Phobius"/>
    </source>
</evidence>
<feature type="transmembrane region" description="Helical" evidence="1">
    <location>
        <begin position="709"/>
        <end position="733"/>
    </location>
</feature>
<feature type="transmembrane region" description="Helical" evidence="1">
    <location>
        <begin position="831"/>
        <end position="850"/>
    </location>
</feature>
<dbReference type="Proteomes" id="UP001295684">
    <property type="component" value="Unassembled WGS sequence"/>
</dbReference>
<organism evidence="3 4">
    <name type="scientific">Euplotes crassus</name>
    <dbReference type="NCBI Taxonomy" id="5936"/>
    <lineage>
        <taxon>Eukaryota</taxon>
        <taxon>Sar</taxon>
        <taxon>Alveolata</taxon>
        <taxon>Ciliophora</taxon>
        <taxon>Intramacronucleata</taxon>
        <taxon>Spirotrichea</taxon>
        <taxon>Hypotrichia</taxon>
        <taxon>Euplotida</taxon>
        <taxon>Euplotidae</taxon>
        <taxon>Moneuplotes</taxon>
    </lineage>
</organism>
<feature type="transmembrane region" description="Helical" evidence="1">
    <location>
        <begin position="753"/>
        <end position="775"/>
    </location>
</feature>
<accession>A0AAD2D1N6</accession>
<sequence>MIMLCLACGVIQADICQGQQGNDTVESLSYEGSLRYTKAIIGDQGNLYIYGTISATNKHSVIQKLDSSGNMVYDKITEFEPSPKAFEVSNSETFLYSFLHISTSGMVVVYDCNTGNIQAAVFVGVAPTPDSIIAEDSNSQVVYFTKGGSSVSIYRTCPLQSSRDCYTVADSLTITGSTGSIGISSYAIEPNSILLASSLNIQPSSKSFKKIDFADSNFEVWANEIVCPDSFCGSEAISILPDSTLNLFYIMMQYNSKNLFFKLSETDGALVGTMYSSLTTSICSGDVSLNRIGNNLYLTSSCDTTYFTKYDLVGDTFVSTFELTDSSIIAKSYLISSNHHTIIGYWTPSGESGYIGSFSTVGDITHPHFKNSSSIFSATTSYPITSAAINCKTIFFYLKLIFNIYQLSKNDIALTNPGMGTSLFSITTKTKPYNYDRILISQDAISKEGVNPGDSINVNLTCTLSTSIGVTCNPSGIGGASPPSWVKIESSTLVKILDKIDTNDAENTFTIDCSFGSSIFQTPANLTINQTCSVQNCEKCSSNSSSICQTCKSGYILSSKGKFCESKNTQEVLIASQVLLGAGFISSVSSPQGAWSMINQFQILMLMPLTGSFFPSDVIMLLTGMDFTLISFSFIPIPRIPGIREFLDLYDFEQRDEYIYEMDIKSGSTFVNTFNLLAVCCIFCCGHLLIAAFKYILGKERSSRWYSKLIIWVYDIMTCTFYVRISIEAFFLLVVSSSREVYLISQVSTSKEILSCIFNFLLIIIWISFYILCFHQWRKSKSELRFTKMFYFREFFSGVKPHFKYRVYSTLFLSKRIVLIGLVIFMEKLPMIAKAILFVLVQTVSLGIIVSLRPFSDLKNNIIEIINEIHLLICCSVMLYFNKESHWNTTKTAIYIYVLLSDIIIVCLISFVFLAKKLYLFLKKWSQRNKVQPKTVKEIEMPRILREVRNASVASKEPCFIRQSNPTQQRSLQSMNELNREYQNKNPQSKLQISNKAEHQ</sequence>
<evidence type="ECO:0000313" key="3">
    <source>
        <dbReference type="EMBL" id="CAI2376836.1"/>
    </source>
</evidence>
<keyword evidence="1" id="KW-0472">Membrane</keyword>
<feature type="chain" id="PRO_5042152501" evidence="2">
    <location>
        <begin position="19"/>
        <end position="1000"/>
    </location>
</feature>
<keyword evidence="4" id="KW-1185">Reference proteome</keyword>
<gene>
    <name evidence="3" type="ORF">ECRASSUSDP1_LOCUS18213</name>
</gene>
<reference evidence="3" key="1">
    <citation type="submission" date="2023-07" db="EMBL/GenBank/DDBJ databases">
        <authorList>
            <consortium name="AG Swart"/>
            <person name="Singh M."/>
            <person name="Singh A."/>
            <person name="Seah K."/>
            <person name="Emmerich C."/>
        </authorList>
    </citation>
    <scope>NUCLEOTIDE SEQUENCE</scope>
    <source>
        <strain evidence="3">DP1</strain>
    </source>
</reference>
<keyword evidence="2" id="KW-0732">Signal</keyword>
<keyword evidence="1" id="KW-0812">Transmembrane</keyword>
<proteinExistence type="predicted"/>
<evidence type="ECO:0000313" key="4">
    <source>
        <dbReference type="Proteomes" id="UP001295684"/>
    </source>
</evidence>
<feature type="signal peptide" evidence="2">
    <location>
        <begin position="1"/>
        <end position="18"/>
    </location>
</feature>
<feature type="transmembrane region" description="Helical" evidence="1">
    <location>
        <begin position="862"/>
        <end position="881"/>
    </location>
</feature>
<name>A0AAD2D1N6_EUPCR</name>
<dbReference type="AlphaFoldDB" id="A0AAD2D1N6"/>
<dbReference type="EMBL" id="CAMPGE010018421">
    <property type="protein sequence ID" value="CAI2376836.1"/>
    <property type="molecule type" value="Genomic_DNA"/>
</dbReference>
<feature type="transmembrane region" description="Helical" evidence="1">
    <location>
        <begin position="676"/>
        <end position="697"/>
    </location>
</feature>
<protein>
    <submittedName>
        <fullName evidence="3">Uncharacterized protein</fullName>
    </submittedName>
</protein>
<comment type="caution">
    <text evidence="3">The sequence shown here is derived from an EMBL/GenBank/DDBJ whole genome shotgun (WGS) entry which is preliminary data.</text>
</comment>
<keyword evidence="1" id="KW-1133">Transmembrane helix</keyword>
<evidence type="ECO:0000256" key="2">
    <source>
        <dbReference type="SAM" id="SignalP"/>
    </source>
</evidence>
<feature type="transmembrane region" description="Helical" evidence="1">
    <location>
        <begin position="893"/>
        <end position="915"/>
    </location>
</feature>